<keyword evidence="2" id="KW-0067">ATP-binding</keyword>
<dbReference type="Gene3D" id="3.40.50.300">
    <property type="entry name" value="P-loop containing nucleotide triphosphate hydrolases"/>
    <property type="match status" value="1"/>
</dbReference>
<keyword evidence="2" id="KW-0547">Nucleotide-binding</keyword>
<dbReference type="SMART" id="SM00382">
    <property type="entry name" value="AAA"/>
    <property type="match status" value="1"/>
</dbReference>
<dbReference type="InterPro" id="IPR002611">
    <property type="entry name" value="IstB_ATP-bd"/>
</dbReference>
<protein>
    <submittedName>
        <fullName evidence="2">ATP-binding protein</fullName>
    </submittedName>
</protein>
<evidence type="ECO:0000313" key="2">
    <source>
        <dbReference type="EMBL" id="HIV24168.1"/>
    </source>
</evidence>
<dbReference type="AlphaFoldDB" id="A0A9D1NZZ8"/>
<evidence type="ECO:0000313" key="3">
    <source>
        <dbReference type="Proteomes" id="UP000824169"/>
    </source>
</evidence>
<reference evidence="2" key="1">
    <citation type="submission" date="2020-10" db="EMBL/GenBank/DDBJ databases">
        <authorList>
            <person name="Gilroy R."/>
        </authorList>
    </citation>
    <scope>NUCLEOTIDE SEQUENCE</scope>
    <source>
        <strain evidence="2">CHK188-20938</strain>
    </source>
</reference>
<dbReference type="InterPro" id="IPR028350">
    <property type="entry name" value="DNAC/IstB-like"/>
</dbReference>
<reference evidence="2" key="2">
    <citation type="journal article" date="2021" name="PeerJ">
        <title>Extensive microbial diversity within the chicken gut microbiome revealed by metagenomics and culture.</title>
        <authorList>
            <person name="Gilroy R."/>
            <person name="Ravi A."/>
            <person name="Getino M."/>
            <person name="Pursley I."/>
            <person name="Horton D.L."/>
            <person name="Alikhan N.F."/>
            <person name="Baker D."/>
            <person name="Gharbi K."/>
            <person name="Hall N."/>
            <person name="Watson M."/>
            <person name="Adriaenssens E.M."/>
            <person name="Foster-Nyarko E."/>
            <person name="Jarju S."/>
            <person name="Secka A."/>
            <person name="Antonio M."/>
            <person name="Oren A."/>
            <person name="Chaudhuri R.R."/>
            <person name="La Ragione R."/>
            <person name="Hildebrand F."/>
            <person name="Pallen M.J."/>
        </authorList>
    </citation>
    <scope>NUCLEOTIDE SEQUENCE</scope>
    <source>
        <strain evidence="2">CHK188-20938</strain>
    </source>
</reference>
<dbReference type="CDD" id="cd00009">
    <property type="entry name" value="AAA"/>
    <property type="match status" value="1"/>
</dbReference>
<dbReference type="InterPro" id="IPR027417">
    <property type="entry name" value="P-loop_NTPase"/>
</dbReference>
<dbReference type="Proteomes" id="UP000824169">
    <property type="component" value="Unassembled WGS sequence"/>
</dbReference>
<organism evidence="2 3">
    <name type="scientific">Candidatus Scatomonas pullistercoris</name>
    <dbReference type="NCBI Taxonomy" id="2840920"/>
    <lineage>
        <taxon>Bacteria</taxon>
        <taxon>Bacillati</taxon>
        <taxon>Bacillota</taxon>
        <taxon>Clostridia</taxon>
        <taxon>Lachnospirales</taxon>
        <taxon>Lachnospiraceae</taxon>
        <taxon>Lachnospiraceae incertae sedis</taxon>
        <taxon>Candidatus Scatomonas</taxon>
    </lineage>
</organism>
<dbReference type="PANTHER" id="PTHR30050:SF4">
    <property type="entry name" value="ATP-BINDING PROTEIN RV3427C IN INSERTION SEQUENCE-RELATED"/>
    <property type="match status" value="1"/>
</dbReference>
<dbReference type="SUPFAM" id="SSF52540">
    <property type="entry name" value="P-loop containing nucleoside triphosphate hydrolases"/>
    <property type="match status" value="1"/>
</dbReference>
<sequence>MKNDTLKKLKSMRLPAFAAAYQKQIEQEAQYCSMSFHERLMLLVDAEYDSQHNNKIKKLIRNAKFSDSSAFLGNIEYLPDRHLNRDLLESLADNGYIRQGLNVILIGATGSGKSFIANALGVNACQYGYKTRYIRLPELFSELEAARIQGKYHQVMKQLQNLPLVILDEFLLIPTSDQEQRDLLELMEYRCGRASTIFCSQFMPEGWHERLGGSALADSILDRIIPSAYTMRIDGDVSMRQRKRAVKG</sequence>
<dbReference type="GO" id="GO:0005524">
    <property type="term" value="F:ATP binding"/>
    <property type="evidence" value="ECO:0007669"/>
    <property type="project" value="UniProtKB-KW"/>
</dbReference>
<dbReference type="EMBL" id="DVOO01000001">
    <property type="protein sequence ID" value="HIV24168.1"/>
    <property type="molecule type" value="Genomic_DNA"/>
</dbReference>
<comment type="caution">
    <text evidence="2">The sequence shown here is derived from an EMBL/GenBank/DDBJ whole genome shotgun (WGS) entry which is preliminary data.</text>
</comment>
<name>A0A9D1NZZ8_9FIRM</name>
<dbReference type="PANTHER" id="PTHR30050">
    <property type="entry name" value="CHROMOSOMAL REPLICATION INITIATOR PROTEIN DNAA"/>
    <property type="match status" value="1"/>
</dbReference>
<dbReference type="InterPro" id="IPR003593">
    <property type="entry name" value="AAA+_ATPase"/>
</dbReference>
<proteinExistence type="predicted"/>
<dbReference type="GO" id="GO:0006260">
    <property type="term" value="P:DNA replication"/>
    <property type="evidence" value="ECO:0007669"/>
    <property type="project" value="TreeGrafter"/>
</dbReference>
<dbReference type="Pfam" id="PF01695">
    <property type="entry name" value="IstB_IS21"/>
    <property type="match status" value="1"/>
</dbReference>
<accession>A0A9D1NZZ8</accession>
<feature type="domain" description="AAA+ ATPase" evidence="1">
    <location>
        <begin position="99"/>
        <end position="230"/>
    </location>
</feature>
<dbReference type="PIRSF" id="PIRSF003073">
    <property type="entry name" value="DNAC_TnpB_IstB"/>
    <property type="match status" value="1"/>
</dbReference>
<gene>
    <name evidence="2" type="ORF">IAB71_00010</name>
</gene>
<evidence type="ECO:0000259" key="1">
    <source>
        <dbReference type="SMART" id="SM00382"/>
    </source>
</evidence>